<keyword evidence="5 11" id="KW-0812">Transmembrane</keyword>
<dbReference type="Pfam" id="PF01762">
    <property type="entry name" value="Galactosyl_T"/>
    <property type="match status" value="1"/>
</dbReference>
<evidence type="ECO:0000256" key="10">
    <source>
        <dbReference type="ARBA" id="ARBA00023180"/>
    </source>
</evidence>
<keyword evidence="6 11" id="KW-0735">Signal-anchor</keyword>
<dbReference type="FunFam" id="3.90.550.50:FF:000001">
    <property type="entry name" value="Hexosyltransferase"/>
    <property type="match status" value="1"/>
</dbReference>
<dbReference type="GO" id="GO:0016758">
    <property type="term" value="F:hexosyltransferase activity"/>
    <property type="evidence" value="ECO:0007669"/>
    <property type="project" value="InterPro"/>
</dbReference>
<dbReference type="EC" id="2.4.1.-" evidence="11"/>
<keyword evidence="7 11" id="KW-1133">Transmembrane helix</keyword>
<gene>
    <name evidence="12" type="ORF">OFUS_LOCUS8209</name>
</gene>
<evidence type="ECO:0000313" key="13">
    <source>
        <dbReference type="Proteomes" id="UP000749559"/>
    </source>
</evidence>
<dbReference type="OrthoDB" id="2139606at2759"/>
<evidence type="ECO:0000256" key="8">
    <source>
        <dbReference type="ARBA" id="ARBA00023034"/>
    </source>
</evidence>
<dbReference type="EMBL" id="CAIIXF020000004">
    <property type="protein sequence ID" value="CAH1781652.1"/>
    <property type="molecule type" value="Genomic_DNA"/>
</dbReference>
<keyword evidence="4" id="KW-0808">Transferase</keyword>
<organism evidence="12 13">
    <name type="scientific">Owenia fusiformis</name>
    <name type="common">Polychaete worm</name>
    <dbReference type="NCBI Taxonomy" id="6347"/>
    <lineage>
        <taxon>Eukaryota</taxon>
        <taxon>Metazoa</taxon>
        <taxon>Spiralia</taxon>
        <taxon>Lophotrochozoa</taxon>
        <taxon>Annelida</taxon>
        <taxon>Polychaeta</taxon>
        <taxon>Sedentaria</taxon>
        <taxon>Canalipalpata</taxon>
        <taxon>Sabellida</taxon>
        <taxon>Oweniida</taxon>
        <taxon>Oweniidae</taxon>
        <taxon>Owenia</taxon>
    </lineage>
</organism>
<evidence type="ECO:0000256" key="11">
    <source>
        <dbReference type="RuleBase" id="RU363063"/>
    </source>
</evidence>
<feature type="transmembrane region" description="Helical" evidence="11">
    <location>
        <begin position="5"/>
        <end position="26"/>
    </location>
</feature>
<protein>
    <recommendedName>
        <fullName evidence="11">Hexosyltransferase</fullName>
        <ecNumber evidence="11">2.4.1.-</ecNumber>
    </recommendedName>
</protein>
<evidence type="ECO:0000256" key="3">
    <source>
        <dbReference type="ARBA" id="ARBA00022676"/>
    </source>
</evidence>
<dbReference type="GO" id="GO:0000139">
    <property type="term" value="C:Golgi membrane"/>
    <property type="evidence" value="ECO:0007669"/>
    <property type="project" value="UniProtKB-SubCell"/>
</dbReference>
<evidence type="ECO:0000256" key="1">
    <source>
        <dbReference type="ARBA" id="ARBA00004323"/>
    </source>
</evidence>
<dbReference type="InterPro" id="IPR002659">
    <property type="entry name" value="Glyco_trans_31"/>
</dbReference>
<sequence>MLIRIYKIFIFVLCIPSTLFILLELYQPQDSSGQPEQLSVGFSRRGTFITGNGINEHKGNVTDNDENNTQRKNQTTRETSSIFLDYQQVLKSSNFSMNQSVYISEVRPDKCDACFPQSSYIYKNDNLCSTNNSTTQVKLLIIITTAPHEMINRTALRKTWTSISNKNTGELRYVFVLGKHAKDQTRNTRALKEAKKHGDILIKDFMDVYENLTLKTMSGLKWASDFCSNAKYVMKTDIDIWVDTPKLLQLIDSFKIKNEILGKCIQNRISPIRNETSKYYVSPVQYPHLTYPLYCTGGPGYVTTMEVVKGIVRVSPNIPFFFFEDVYVGLCNEALGYKVRWMEGFKTFKVKLNVCWVKKRIIACHRLSPREMMKYWNTKCLK</sequence>
<dbReference type="GO" id="GO:0006493">
    <property type="term" value="P:protein O-linked glycosylation"/>
    <property type="evidence" value="ECO:0007669"/>
    <property type="project" value="TreeGrafter"/>
</dbReference>
<evidence type="ECO:0000256" key="2">
    <source>
        <dbReference type="ARBA" id="ARBA00008661"/>
    </source>
</evidence>
<keyword evidence="9 11" id="KW-0472">Membrane</keyword>
<evidence type="ECO:0000256" key="9">
    <source>
        <dbReference type="ARBA" id="ARBA00023136"/>
    </source>
</evidence>
<comment type="similarity">
    <text evidence="2 11">Belongs to the glycosyltransferase 31 family.</text>
</comment>
<keyword evidence="8 11" id="KW-0333">Golgi apparatus</keyword>
<name>A0A8J1Y2R1_OWEFU</name>
<keyword evidence="3 11" id="KW-0328">Glycosyltransferase</keyword>
<evidence type="ECO:0000256" key="4">
    <source>
        <dbReference type="ARBA" id="ARBA00022679"/>
    </source>
</evidence>
<dbReference type="Gene3D" id="3.90.550.50">
    <property type="match status" value="1"/>
</dbReference>
<accession>A0A8J1Y2R1</accession>
<comment type="caution">
    <text evidence="12">The sequence shown here is derived from an EMBL/GenBank/DDBJ whole genome shotgun (WGS) entry which is preliminary data.</text>
</comment>
<evidence type="ECO:0000256" key="5">
    <source>
        <dbReference type="ARBA" id="ARBA00022692"/>
    </source>
</evidence>
<dbReference type="PANTHER" id="PTHR11214">
    <property type="entry name" value="BETA-1,3-N-ACETYLGLUCOSAMINYLTRANSFERASE"/>
    <property type="match status" value="1"/>
</dbReference>
<dbReference type="PANTHER" id="PTHR11214:SF379">
    <property type="entry name" value="HEXOSYLTRANSFERASE-RELATED"/>
    <property type="match status" value="1"/>
</dbReference>
<keyword evidence="10" id="KW-0325">Glycoprotein</keyword>
<evidence type="ECO:0000313" key="12">
    <source>
        <dbReference type="EMBL" id="CAH1781652.1"/>
    </source>
</evidence>
<comment type="subcellular location">
    <subcellularLocation>
        <location evidence="1 11">Golgi apparatus membrane</location>
        <topology evidence="1 11">Single-pass type II membrane protein</topology>
    </subcellularLocation>
</comment>
<proteinExistence type="inferred from homology"/>
<dbReference type="AlphaFoldDB" id="A0A8J1Y2R1"/>
<evidence type="ECO:0000256" key="7">
    <source>
        <dbReference type="ARBA" id="ARBA00022989"/>
    </source>
</evidence>
<dbReference type="Proteomes" id="UP000749559">
    <property type="component" value="Unassembled WGS sequence"/>
</dbReference>
<reference evidence="12" key="1">
    <citation type="submission" date="2022-03" db="EMBL/GenBank/DDBJ databases">
        <authorList>
            <person name="Martin C."/>
        </authorList>
    </citation>
    <scope>NUCLEOTIDE SEQUENCE</scope>
</reference>
<keyword evidence="13" id="KW-1185">Reference proteome</keyword>
<evidence type="ECO:0000256" key="6">
    <source>
        <dbReference type="ARBA" id="ARBA00022968"/>
    </source>
</evidence>